<dbReference type="Proteomes" id="UP000467841">
    <property type="component" value="Unassembled WGS sequence"/>
</dbReference>
<dbReference type="InterPro" id="IPR000504">
    <property type="entry name" value="RRM_dom"/>
</dbReference>
<dbReference type="Gene3D" id="3.30.70.330">
    <property type="match status" value="2"/>
</dbReference>
<gene>
    <name evidence="6" type="ORF">MERR_LOCUS16868</name>
    <name evidence="7" type="ORF">MERR_LOCUS43306</name>
</gene>
<evidence type="ECO:0000256" key="2">
    <source>
        <dbReference type="ARBA" id="ARBA00022884"/>
    </source>
</evidence>
<sequence>MSSSDTAGSEGSGRIFVGGLPYYFTEEQVKQLLESSFGPLRCFNLVKDRETGNSKGYAFCVYEDPLVTDIACEALNGIMIEGNTLQVRRAGWNMISM</sequence>
<evidence type="ECO:0000256" key="1">
    <source>
        <dbReference type="ARBA" id="ARBA00022664"/>
    </source>
</evidence>
<keyword evidence="1" id="KW-0507">mRNA processing</keyword>
<dbReference type="PANTHER" id="PTHR23139">
    <property type="entry name" value="RNA-BINDING PROTEIN"/>
    <property type="match status" value="1"/>
</dbReference>
<protein>
    <recommendedName>
        <fullName evidence="5">RRM domain-containing protein</fullName>
    </recommendedName>
</protein>
<keyword evidence="8" id="KW-1185">Reference proteome</keyword>
<feature type="domain" description="RRM" evidence="5">
    <location>
        <begin position="13"/>
        <end position="92"/>
    </location>
</feature>
<name>A0A6D2KSA8_9BRAS</name>
<dbReference type="GO" id="GO:0008380">
    <property type="term" value="P:RNA splicing"/>
    <property type="evidence" value="ECO:0007669"/>
    <property type="project" value="UniProtKB-KW"/>
</dbReference>
<dbReference type="InterPro" id="IPR035979">
    <property type="entry name" value="RBD_domain_sf"/>
</dbReference>
<dbReference type="OrthoDB" id="1080216at2759"/>
<dbReference type="PROSITE" id="PS50102">
    <property type="entry name" value="RRM"/>
    <property type="match status" value="1"/>
</dbReference>
<keyword evidence="2 4" id="KW-0694">RNA-binding</keyword>
<proteinExistence type="predicted"/>
<dbReference type="EMBL" id="CACVBM020001624">
    <property type="protein sequence ID" value="CAA7056070.1"/>
    <property type="molecule type" value="Genomic_DNA"/>
</dbReference>
<evidence type="ECO:0000259" key="5">
    <source>
        <dbReference type="PROSITE" id="PS50102"/>
    </source>
</evidence>
<evidence type="ECO:0000256" key="3">
    <source>
        <dbReference type="ARBA" id="ARBA00023187"/>
    </source>
</evidence>
<dbReference type="SUPFAM" id="SSF54928">
    <property type="entry name" value="RNA-binding domain, RBD"/>
    <property type="match status" value="1"/>
</dbReference>
<dbReference type="CDD" id="cd12231">
    <property type="entry name" value="RRM2_U2AF65"/>
    <property type="match status" value="1"/>
</dbReference>
<dbReference type="GO" id="GO:0006397">
    <property type="term" value="P:mRNA processing"/>
    <property type="evidence" value="ECO:0007669"/>
    <property type="project" value="UniProtKB-KW"/>
</dbReference>
<evidence type="ECO:0000313" key="8">
    <source>
        <dbReference type="Proteomes" id="UP000467841"/>
    </source>
</evidence>
<dbReference type="EMBL" id="CACVBM020001085">
    <property type="protein sequence ID" value="CAA7029633.1"/>
    <property type="molecule type" value="Genomic_DNA"/>
</dbReference>
<evidence type="ECO:0000313" key="7">
    <source>
        <dbReference type="EMBL" id="CAA7056070.1"/>
    </source>
</evidence>
<reference evidence="7 8" key="1">
    <citation type="submission" date="2020-01" db="EMBL/GenBank/DDBJ databases">
        <authorList>
            <person name="Mishra B."/>
        </authorList>
    </citation>
    <scope>NUCLEOTIDE SEQUENCE [LARGE SCALE GENOMIC DNA]</scope>
</reference>
<dbReference type="AlphaFoldDB" id="A0A6D2KSA8"/>
<dbReference type="Pfam" id="PF00076">
    <property type="entry name" value="RRM_1"/>
    <property type="match status" value="1"/>
</dbReference>
<keyword evidence="3" id="KW-0508">mRNA splicing</keyword>
<dbReference type="SMART" id="SM00360">
    <property type="entry name" value="RRM"/>
    <property type="match status" value="1"/>
</dbReference>
<accession>A0A6D2KSA8</accession>
<organism evidence="7 8">
    <name type="scientific">Microthlaspi erraticum</name>
    <dbReference type="NCBI Taxonomy" id="1685480"/>
    <lineage>
        <taxon>Eukaryota</taxon>
        <taxon>Viridiplantae</taxon>
        <taxon>Streptophyta</taxon>
        <taxon>Embryophyta</taxon>
        <taxon>Tracheophyta</taxon>
        <taxon>Spermatophyta</taxon>
        <taxon>Magnoliopsida</taxon>
        <taxon>eudicotyledons</taxon>
        <taxon>Gunneridae</taxon>
        <taxon>Pentapetalae</taxon>
        <taxon>rosids</taxon>
        <taxon>malvids</taxon>
        <taxon>Brassicales</taxon>
        <taxon>Brassicaceae</taxon>
        <taxon>Coluteocarpeae</taxon>
        <taxon>Microthlaspi</taxon>
    </lineage>
</organism>
<evidence type="ECO:0000256" key="4">
    <source>
        <dbReference type="PROSITE-ProRule" id="PRU00176"/>
    </source>
</evidence>
<dbReference type="GO" id="GO:0003723">
    <property type="term" value="F:RNA binding"/>
    <property type="evidence" value="ECO:0007669"/>
    <property type="project" value="UniProtKB-UniRule"/>
</dbReference>
<evidence type="ECO:0000313" key="6">
    <source>
        <dbReference type="EMBL" id="CAA7029633.1"/>
    </source>
</evidence>
<dbReference type="InterPro" id="IPR012677">
    <property type="entry name" value="Nucleotide-bd_a/b_plait_sf"/>
</dbReference>